<reference evidence="4" key="2">
    <citation type="submission" date="2020-03" db="EMBL/GenBank/DDBJ databases">
        <title>Flavobacteriaceae bacterium strain TP-CH-4, a member of the family Flavobacteriaceae isolated from a deep-sea seamount.</title>
        <authorList>
            <person name="Zhang D.-C."/>
        </authorList>
    </citation>
    <scope>NUCLEOTIDE SEQUENCE</scope>
    <source>
        <strain evidence="4">TP-CH-4</strain>
    </source>
</reference>
<feature type="transmembrane region" description="Helical" evidence="2">
    <location>
        <begin position="6"/>
        <end position="22"/>
    </location>
</feature>
<evidence type="ECO:0000256" key="1">
    <source>
        <dbReference type="SAM" id="MobiDB-lite"/>
    </source>
</evidence>
<evidence type="ECO:0000313" key="5">
    <source>
        <dbReference type="Proteomes" id="UP000707206"/>
    </source>
</evidence>
<keyword evidence="5" id="KW-1185">Reference proteome</keyword>
<evidence type="ECO:0000259" key="3">
    <source>
        <dbReference type="Pfam" id="PF05569"/>
    </source>
</evidence>
<dbReference type="Proteomes" id="UP000707206">
    <property type="component" value="Unassembled WGS sequence"/>
</dbReference>
<accession>A0A967AXL8</accession>
<dbReference type="PANTHER" id="PTHR34978:SF3">
    <property type="entry name" value="SLR0241 PROTEIN"/>
    <property type="match status" value="1"/>
</dbReference>
<protein>
    <submittedName>
        <fullName evidence="4">M56 family metallopeptidase</fullName>
    </submittedName>
</protein>
<keyword evidence="2" id="KW-0472">Membrane</keyword>
<feature type="transmembrane region" description="Helical" evidence="2">
    <location>
        <begin position="34"/>
        <end position="51"/>
    </location>
</feature>
<organism evidence="4 5">
    <name type="scientific">Pelagihabitans pacificus</name>
    <dbReference type="NCBI Taxonomy" id="2696054"/>
    <lineage>
        <taxon>Bacteria</taxon>
        <taxon>Pseudomonadati</taxon>
        <taxon>Bacteroidota</taxon>
        <taxon>Flavobacteriia</taxon>
        <taxon>Flavobacteriales</taxon>
        <taxon>Flavobacteriaceae</taxon>
        <taxon>Pelagihabitans</taxon>
    </lineage>
</organism>
<dbReference type="RefSeq" id="WP_152572945.1">
    <property type="nucleotide sequence ID" value="NZ_VIKU02000001.1"/>
</dbReference>
<dbReference type="EMBL" id="VIKU02000001">
    <property type="protein sequence ID" value="NHF58451.1"/>
    <property type="molecule type" value="Genomic_DNA"/>
</dbReference>
<feature type="region of interest" description="Disordered" evidence="1">
    <location>
        <begin position="596"/>
        <end position="619"/>
    </location>
</feature>
<sequence length="718" mass="81648">MWLYLFKSTACLAVLLLFYKLFLERESIHVFKRFYLLGALLFSLMVPALVFKEEVVMLYPSVETVTSSVTYGNTNPIPGVPQKLEADMTDFSVLLWTAYFLGLAFFGIRFLKNLVQIVRRIRSNPKVRVAPFIRVLLGENMPPHTFFSYIFLNKGKLESNTIPDEVLLHEETHARQKHSIDVLLIEILQVILWFNPLVYVLRKSIKLNHEFLADSAVLKKGVASSTYQNTLLSFMTPTGNQAFVNAINYSSIKKRFTVMKTHTSKKSIFLRSTLLLPLLALLFGAFTETKIVEIPAGKISPSERITPAGHIEIFIDNEGRLTLQEEIVALEDLKDFLENYGTDLSKEERRNQLRVSIYPKENVPPRTIEEVNKIVMDYGVATINIVGPENGNTYSSSQKGATKQQLIKYNGLAKKYSAQPIENRMVPLKDLQVLEAIYQKMTALQKKSAQPFPECQTIENIHIYIQDDEQLLVNGEPITLDELAILLPKFNVQIDRKERQNNVRSYINTKANVSETTLQEIEAALESYGVAMIDIVGPKENTSRREQQSASREEMREYNALAKKYNAMLASDTSIRIKKKELDRMTYIYDLMSDKQKQDAEPFPDFPKRPAPPQAPQAAMAPLQQVDQVEEAEEMQEADEMEEIIELPPAPPSPPSPLDHVIEMAKKGATFYYEGQKVSSDRAIELLKNNKNLNIDSRGSGGKHPEVRISKNSIFIEN</sequence>
<feature type="domain" description="Peptidase M56" evidence="3">
    <location>
        <begin position="166"/>
        <end position="258"/>
    </location>
</feature>
<reference evidence="4" key="1">
    <citation type="submission" date="2019-07" db="EMBL/GenBank/DDBJ databases">
        <authorList>
            <person name="De-Chao Zhang Q."/>
        </authorList>
    </citation>
    <scope>NUCLEOTIDE SEQUENCE</scope>
    <source>
        <strain evidence="4">TP-CH-4</strain>
    </source>
</reference>
<keyword evidence="2" id="KW-0812">Transmembrane</keyword>
<dbReference type="AlphaFoldDB" id="A0A967AXL8"/>
<comment type="caution">
    <text evidence="4">The sequence shown here is derived from an EMBL/GenBank/DDBJ whole genome shotgun (WGS) entry which is preliminary data.</text>
</comment>
<feature type="transmembrane region" description="Helical" evidence="2">
    <location>
        <begin position="93"/>
        <end position="111"/>
    </location>
</feature>
<name>A0A967AXL8_9FLAO</name>
<proteinExistence type="predicted"/>
<dbReference type="InterPro" id="IPR052173">
    <property type="entry name" value="Beta-lactam_resp_regulator"/>
</dbReference>
<dbReference type="InterPro" id="IPR008756">
    <property type="entry name" value="Peptidase_M56"/>
</dbReference>
<gene>
    <name evidence="4" type="ORF">FK220_003820</name>
</gene>
<feature type="transmembrane region" description="Helical" evidence="2">
    <location>
        <begin position="268"/>
        <end position="286"/>
    </location>
</feature>
<evidence type="ECO:0000256" key="2">
    <source>
        <dbReference type="SAM" id="Phobius"/>
    </source>
</evidence>
<dbReference type="Pfam" id="PF05569">
    <property type="entry name" value="Peptidase_M56"/>
    <property type="match status" value="1"/>
</dbReference>
<keyword evidence="2" id="KW-1133">Transmembrane helix</keyword>
<dbReference type="PANTHER" id="PTHR34978">
    <property type="entry name" value="POSSIBLE SENSOR-TRANSDUCER PROTEIN BLAR"/>
    <property type="match status" value="1"/>
</dbReference>
<evidence type="ECO:0000313" key="4">
    <source>
        <dbReference type="EMBL" id="NHF58451.1"/>
    </source>
</evidence>
<dbReference type="CDD" id="cd07341">
    <property type="entry name" value="M56_BlaR1_MecR1_like"/>
    <property type="match status" value="1"/>
</dbReference>